<dbReference type="InterPro" id="IPR023228">
    <property type="entry name" value="SAM_OH_AdoTrfase_N_sf"/>
</dbReference>
<keyword evidence="1" id="KW-0949">S-adenosyl-L-methionine</keyword>
<dbReference type="SUPFAM" id="SSF102522">
    <property type="entry name" value="Bacterial fluorinating enzyme, N-terminal domain"/>
    <property type="match status" value="1"/>
</dbReference>
<name>A0A6J6DQU8_9ZZZZ</name>
<dbReference type="Gene3D" id="2.40.30.90">
    <property type="entry name" value="Bacterial fluorinating enzyme like"/>
    <property type="match status" value="1"/>
</dbReference>
<dbReference type="InterPro" id="IPR046470">
    <property type="entry name" value="SAM_HAT_C"/>
</dbReference>
<evidence type="ECO:0000313" key="5">
    <source>
        <dbReference type="EMBL" id="CAB4565339.1"/>
    </source>
</evidence>
<sequence>MSATRFSTMSFLSDLGLGSEHVGVVKAVIREEAPHVAVIDLTHDIAPFDVRAASLALARAVPYLTEGVVIACVDPGAGSDRRLIGVEVADGAGVFLGPDNGLLAPGVALVGGAGRAVVLDRDEHHLSSPGSTFAARDVLAPVAAALCNGIDLFDLGTPIDSGMLLPGVVPIPREENGGLSCEVLWVDRFGNCQLNVSLDDVRTVLGADVTRVRTTIGPDVRSFEVVTAFDSLGAGAAGLVVDSTGLLCIAVGRASAANELSVGEGDQVFLSPGGEPAPASVSVTISPSR</sequence>
<protein>
    <submittedName>
        <fullName evidence="5">Unannotated protein</fullName>
    </submittedName>
</protein>
<dbReference type="AlphaFoldDB" id="A0A6J6DQU8"/>
<dbReference type="Pfam" id="PF01887">
    <property type="entry name" value="SAM_HAT_N"/>
    <property type="match status" value="1"/>
</dbReference>
<dbReference type="InterPro" id="IPR002747">
    <property type="entry name" value="SAM_OH_AdoTrfase"/>
</dbReference>
<dbReference type="Gene3D" id="3.40.50.10790">
    <property type="entry name" value="S-adenosyl-l-methionine hydroxide adenosyltransferase, N-terminal"/>
    <property type="match status" value="1"/>
</dbReference>
<evidence type="ECO:0000259" key="3">
    <source>
        <dbReference type="Pfam" id="PF01887"/>
    </source>
</evidence>
<dbReference type="SUPFAM" id="SSF101852">
    <property type="entry name" value="Bacterial fluorinating enzyme, C-terminal domain"/>
    <property type="match status" value="1"/>
</dbReference>
<gene>
    <name evidence="5" type="ORF">UFOPK1722_00051</name>
</gene>
<dbReference type="PANTHER" id="PTHR35092">
    <property type="entry name" value="CHLORINASE MJ1651"/>
    <property type="match status" value="1"/>
</dbReference>
<dbReference type="EMBL" id="CAEZTS010000003">
    <property type="protein sequence ID" value="CAB4565339.1"/>
    <property type="molecule type" value="Genomic_DNA"/>
</dbReference>
<feature type="domain" description="S-adenosyl-l-methionine hydroxide adenosyltransferase N-terminal" evidence="3">
    <location>
        <begin position="10"/>
        <end position="155"/>
    </location>
</feature>
<organism evidence="5">
    <name type="scientific">freshwater metagenome</name>
    <dbReference type="NCBI Taxonomy" id="449393"/>
    <lineage>
        <taxon>unclassified sequences</taxon>
        <taxon>metagenomes</taxon>
        <taxon>ecological metagenomes</taxon>
    </lineage>
</organism>
<evidence type="ECO:0000259" key="4">
    <source>
        <dbReference type="Pfam" id="PF20257"/>
    </source>
</evidence>
<proteinExistence type="inferred from homology"/>
<feature type="domain" description="S-adenosyl-l-methionine hydroxide adenosyltransferase C-terminal" evidence="4">
    <location>
        <begin position="181"/>
        <end position="268"/>
    </location>
</feature>
<reference evidence="5" key="1">
    <citation type="submission" date="2020-05" db="EMBL/GenBank/DDBJ databases">
        <authorList>
            <person name="Chiriac C."/>
            <person name="Salcher M."/>
            <person name="Ghai R."/>
            <person name="Kavagutti S V."/>
        </authorList>
    </citation>
    <scope>NUCLEOTIDE SEQUENCE</scope>
</reference>
<dbReference type="Pfam" id="PF20257">
    <property type="entry name" value="SAM_HAT_C"/>
    <property type="match status" value="1"/>
</dbReference>
<dbReference type="PIRSF" id="PIRSF006779">
    <property type="entry name" value="UCP006779"/>
    <property type="match status" value="1"/>
</dbReference>
<dbReference type="InterPro" id="IPR023227">
    <property type="entry name" value="SAM_OH_AdoTrfase_C_sf"/>
</dbReference>
<comment type="similarity">
    <text evidence="2">Belongs to the SAM hydrolase / SAM-dependent halogenase family.</text>
</comment>
<dbReference type="InterPro" id="IPR046469">
    <property type="entry name" value="SAM_HAT_N"/>
</dbReference>
<accession>A0A6J6DQU8</accession>
<evidence type="ECO:0000256" key="1">
    <source>
        <dbReference type="ARBA" id="ARBA00022691"/>
    </source>
</evidence>
<evidence type="ECO:0000256" key="2">
    <source>
        <dbReference type="ARBA" id="ARBA00024035"/>
    </source>
</evidence>
<dbReference type="PANTHER" id="PTHR35092:SF1">
    <property type="entry name" value="CHLORINASE MJ1651"/>
    <property type="match status" value="1"/>
</dbReference>